<keyword evidence="1" id="KW-0472">Membrane</keyword>
<feature type="transmembrane region" description="Helical" evidence="1">
    <location>
        <begin position="32"/>
        <end position="51"/>
    </location>
</feature>
<protein>
    <submittedName>
        <fullName evidence="2">Uncharacterized protein</fullName>
    </submittedName>
</protein>
<accession>A0A1G6NC33</accession>
<proteinExistence type="predicted"/>
<evidence type="ECO:0000256" key="1">
    <source>
        <dbReference type="SAM" id="Phobius"/>
    </source>
</evidence>
<keyword evidence="3" id="KW-1185">Reference proteome</keyword>
<keyword evidence="1" id="KW-0812">Transmembrane</keyword>
<name>A0A1G6NC33_9BACT</name>
<gene>
    <name evidence="2" type="ORF">SAMN05660835_01166</name>
</gene>
<evidence type="ECO:0000313" key="3">
    <source>
        <dbReference type="Proteomes" id="UP000199411"/>
    </source>
</evidence>
<reference evidence="3" key="1">
    <citation type="submission" date="2016-10" db="EMBL/GenBank/DDBJ databases">
        <authorList>
            <person name="Varghese N."/>
            <person name="Submissions S."/>
        </authorList>
    </citation>
    <scope>NUCLEOTIDE SEQUENCE [LARGE SCALE GENOMIC DNA]</scope>
    <source>
        <strain evidence="3">DSM 8415</strain>
    </source>
</reference>
<dbReference type="RefSeq" id="WP_169701770.1">
    <property type="nucleotide sequence ID" value="NZ_FMYU01000007.1"/>
</dbReference>
<evidence type="ECO:0000313" key="2">
    <source>
        <dbReference type="EMBL" id="SDC65373.1"/>
    </source>
</evidence>
<sequence length="55" mass="6647">MVEKTIEERKPYQQAFFASKPTKFTKFLRTCVLWQLVKFIIINIKMTLMLLKSHK</sequence>
<keyword evidence="1" id="KW-1133">Transmembrane helix</keyword>
<dbReference type="AlphaFoldDB" id="A0A1G6NC33"/>
<dbReference type="EMBL" id="FMYU01000007">
    <property type="protein sequence ID" value="SDC65373.1"/>
    <property type="molecule type" value="Genomic_DNA"/>
</dbReference>
<organism evidence="2 3">
    <name type="scientific">Desulfurella multipotens</name>
    <dbReference type="NCBI Taxonomy" id="79269"/>
    <lineage>
        <taxon>Bacteria</taxon>
        <taxon>Pseudomonadati</taxon>
        <taxon>Campylobacterota</taxon>
        <taxon>Desulfurellia</taxon>
        <taxon>Desulfurellales</taxon>
        <taxon>Desulfurellaceae</taxon>
        <taxon>Desulfurella</taxon>
    </lineage>
</organism>
<dbReference type="Proteomes" id="UP000199411">
    <property type="component" value="Unassembled WGS sequence"/>
</dbReference>